<accession>A0ABW2YWY2</accession>
<dbReference type="Pfam" id="PF03938">
    <property type="entry name" value="OmpH"/>
    <property type="match status" value="1"/>
</dbReference>
<dbReference type="RefSeq" id="WP_377098683.1">
    <property type="nucleotide sequence ID" value="NZ_JBHTHU010000005.1"/>
</dbReference>
<comment type="similarity">
    <text evidence="1">Belongs to the Skp family.</text>
</comment>
<comment type="caution">
    <text evidence="4">The sequence shown here is derived from an EMBL/GenBank/DDBJ whole genome shotgun (WGS) entry which is preliminary data.</text>
</comment>
<dbReference type="PANTHER" id="PTHR35089:SF1">
    <property type="entry name" value="CHAPERONE PROTEIN SKP"/>
    <property type="match status" value="1"/>
</dbReference>
<gene>
    <name evidence="4" type="ORF">ACFQZS_07125</name>
</gene>
<organism evidence="4 5">
    <name type="scientific">Mucilaginibacter calamicampi</name>
    <dbReference type="NCBI Taxonomy" id="1302352"/>
    <lineage>
        <taxon>Bacteria</taxon>
        <taxon>Pseudomonadati</taxon>
        <taxon>Bacteroidota</taxon>
        <taxon>Sphingobacteriia</taxon>
        <taxon>Sphingobacteriales</taxon>
        <taxon>Sphingobacteriaceae</taxon>
        <taxon>Mucilaginibacter</taxon>
    </lineage>
</organism>
<dbReference type="SMART" id="SM00935">
    <property type="entry name" value="OmpH"/>
    <property type="match status" value="1"/>
</dbReference>
<sequence length="177" mass="20159">MKKKIILIAALTFLSVTAALAQRFAYVDSEYILKHIPDYISAQKQLGAMSDQWQKEVDARFQEIDRLFKAYQADQPLMTAEVKKRREEEIVNKEKEAKDFQRKIFGPEGDLSQRSNAVIKPIQDRVAKAVQAMAESENLDVVLDKNSEVIMLYANPRYDKSAEVITRLGLKPGVLAK</sequence>
<dbReference type="PANTHER" id="PTHR35089">
    <property type="entry name" value="CHAPERONE PROTEIN SKP"/>
    <property type="match status" value="1"/>
</dbReference>
<protein>
    <submittedName>
        <fullName evidence="4">OmpH family outer membrane protein</fullName>
    </submittedName>
</protein>
<evidence type="ECO:0000256" key="1">
    <source>
        <dbReference type="ARBA" id="ARBA00009091"/>
    </source>
</evidence>
<evidence type="ECO:0000313" key="4">
    <source>
        <dbReference type="EMBL" id="MFD0749907.1"/>
    </source>
</evidence>
<dbReference type="InterPro" id="IPR024930">
    <property type="entry name" value="Skp_dom_sf"/>
</dbReference>
<dbReference type="Gene3D" id="3.30.910.20">
    <property type="entry name" value="Skp domain"/>
    <property type="match status" value="1"/>
</dbReference>
<evidence type="ECO:0000313" key="5">
    <source>
        <dbReference type="Proteomes" id="UP001596958"/>
    </source>
</evidence>
<evidence type="ECO:0000256" key="3">
    <source>
        <dbReference type="SAM" id="SignalP"/>
    </source>
</evidence>
<reference evidence="5" key="1">
    <citation type="journal article" date="2019" name="Int. J. Syst. Evol. Microbiol.">
        <title>The Global Catalogue of Microorganisms (GCM) 10K type strain sequencing project: providing services to taxonomists for standard genome sequencing and annotation.</title>
        <authorList>
            <consortium name="The Broad Institute Genomics Platform"/>
            <consortium name="The Broad Institute Genome Sequencing Center for Infectious Disease"/>
            <person name="Wu L."/>
            <person name="Ma J."/>
        </authorList>
    </citation>
    <scope>NUCLEOTIDE SEQUENCE [LARGE SCALE GENOMIC DNA]</scope>
    <source>
        <strain evidence="5">CCUG 63418</strain>
    </source>
</reference>
<proteinExistence type="inferred from homology"/>
<dbReference type="Proteomes" id="UP001596958">
    <property type="component" value="Unassembled WGS sequence"/>
</dbReference>
<name>A0ABW2YWY2_9SPHI</name>
<keyword evidence="2 3" id="KW-0732">Signal</keyword>
<evidence type="ECO:0000256" key="2">
    <source>
        <dbReference type="ARBA" id="ARBA00022729"/>
    </source>
</evidence>
<keyword evidence="5" id="KW-1185">Reference proteome</keyword>
<dbReference type="SUPFAM" id="SSF111384">
    <property type="entry name" value="OmpH-like"/>
    <property type="match status" value="1"/>
</dbReference>
<dbReference type="InterPro" id="IPR005632">
    <property type="entry name" value="Chaperone_Skp"/>
</dbReference>
<feature type="signal peptide" evidence="3">
    <location>
        <begin position="1"/>
        <end position="21"/>
    </location>
</feature>
<feature type="chain" id="PRO_5045575450" evidence="3">
    <location>
        <begin position="22"/>
        <end position="177"/>
    </location>
</feature>
<dbReference type="EMBL" id="JBHTHU010000005">
    <property type="protein sequence ID" value="MFD0749907.1"/>
    <property type="molecule type" value="Genomic_DNA"/>
</dbReference>